<feature type="region of interest" description="Disordered" evidence="1">
    <location>
        <begin position="1"/>
        <end position="26"/>
    </location>
</feature>
<gene>
    <name evidence="2" type="ORF">AVEN_128064_1</name>
</gene>
<protein>
    <submittedName>
        <fullName evidence="2">Uncharacterized protein</fullName>
    </submittedName>
</protein>
<evidence type="ECO:0000313" key="2">
    <source>
        <dbReference type="EMBL" id="GBL72869.1"/>
    </source>
</evidence>
<name>A0A4Y2A0G7_ARAVE</name>
<comment type="caution">
    <text evidence="2">The sequence shown here is derived from an EMBL/GenBank/DDBJ whole genome shotgun (WGS) entry which is preliminary data.</text>
</comment>
<keyword evidence="3" id="KW-1185">Reference proteome</keyword>
<organism evidence="2 3">
    <name type="scientific">Araneus ventricosus</name>
    <name type="common">Orbweaver spider</name>
    <name type="synonym">Epeira ventricosa</name>
    <dbReference type="NCBI Taxonomy" id="182803"/>
    <lineage>
        <taxon>Eukaryota</taxon>
        <taxon>Metazoa</taxon>
        <taxon>Ecdysozoa</taxon>
        <taxon>Arthropoda</taxon>
        <taxon>Chelicerata</taxon>
        <taxon>Arachnida</taxon>
        <taxon>Araneae</taxon>
        <taxon>Araneomorphae</taxon>
        <taxon>Entelegynae</taxon>
        <taxon>Araneoidea</taxon>
        <taxon>Araneidae</taxon>
        <taxon>Araneus</taxon>
    </lineage>
</organism>
<proteinExistence type="predicted"/>
<evidence type="ECO:0000313" key="3">
    <source>
        <dbReference type="Proteomes" id="UP000499080"/>
    </source>
</evidence>
<evidence type="ECO:0000256" key="1">
    <source>
        <dbReference type="SAM" id="MobiDB-lite"/>
    </source>
</evidence>
<dbReference type="Proteomes" id="UP000499080">
    <property type="component" value="Unassembled WGS sequence"/>
</dbReference>
<accession>A0A4Y2A0G7</accession>
<dbReference type="EMBL" id="BGPR01000002">
    <property type="protein sequence ID" value="GBL72869.1"/>
    <property type="molecule type" value="Genomic_DNA"/>
</dbReference>
<reference evidence="2 3" key="1">
    <citation type="journal article" date="2019" name="Sci. Rep.">
        <title>Orb-weaving spider Araneus ventricosus genome elucidates the spidroin gene catalogue.</title>
        <authorList>
            <person name="Kono N."/>
            <person name="Nakamura H."/>
            <person name="Ohtoshi R."/>
            <person name="Moran D.A.P."/>
            <person name="Shinohara A."/>
            <person name="Yoshida Y."/>
            <person name="Fujiwara M."/>
            <person name="Mori M."/>
            <person name="Tomita M."/>
            <person name="Arakawa K."/>
        </authorList>
    </citation>
    <scope>NUCLEOTIDE SEQUENCE [LARGE SCALE GENOMIC DNA]</scope>
</reference>
<sequence length="1428" mass="163728">MTTNIIETEDANAATVSSQDDSNDKEVNDLLTKDRKFIENASVTSLSAPDDNAIAVSSTEDSILTKDASTPSRAAQVDRFESIDAQGENIDSVVAEDEDDFAFKKLKKFVKGFGESAMKEKDARNAIESMIAEMQSIKEARTYKTQIVKFLNNIEAKVNAHEDFGPEHKAFLDEIESFMYNLMLVGANQFSLYQQKQIYLNLLIIREEIINQINRLTLVKSNCETFCSDFRNMGFPVSFILKSSASGNSAQLDIMADVSARKTTFITTMKAFVSYISDYEMLVSKIVNGVEENLSSLSLTNEDKADFIITKLKDTIEEFQKSAEEEIKVKNVSEFMNTALQSVCDEGSCGTEIVKVLNNIEDKIKFHENFCLKLKAFLVEVEPVKYILLWEAPRQFSCENQRKIYFYLLCIRKEIEFQTERLTSITLNCQKFVNDFAKIVFPSISSHLDSTAICERQKKFIATINIFIHDLVNFDFLLSIILDVPIKQVDSSLLTAEDKASCIIRKLKYILKGFGKKAEEDIDSRNVSESFIDEGRNEDFCREFKDILNEMKSVMDLLIVESYKFSTENRKKIYYILRIVHKAIQIQIARLKSKCETFLNDFGKMGTNSSHLDITIDALERKTFITVINDFIRILSNNDLFTFTMLTMLAKNNASLSLASEDKADLIISELNEIIETFEKSAKKERDTIKISQSMNAVLESVKDEGTCRAQIDSFSNDIKGKIKMQEEFCLQFKPLLGKIESVMDNLIFEKFNEFSLENQKKIYLHLLVVFETIEHRIERLNSIKSNCEKFRNYYDTEFPAIFSQLDIMSDVSERQMTFITTVSDFICNLSDYNLLASIILDILGEKVNSPSLKFEDKAVFIFKKLKNIIVEWNESVMNDIDTRNLTGSLIAEVQSIKDETTYETKIIRFLNDIKWKVKLHEDFCCELKAFSDEIESVFDHLTFQKIDRFPIEHQKKIYFILRIARAGIQIQIARLKSIKSNRETFRNNCDKTGFCDNSSYLDIAIDVSERQTTFITAINEFIEILSEQDSLASNILNSLEQNIASPLAAADIKSDIILKNMKNIVVQLNELTTKEMEVRKVSESLYADTQSIKAKGTKKKKIVKFLLDIQGKVKILDDFCSEIKTFIDAVEYIMNDLESGEIYQCSHENQRYIYFYLLIAHGGIRLLIKIFNSIKSSSAKFCKDFCKLKFPTNSRRFVITADVSEREKTLLTGIKVIIKHLSYYETTASLILKSLKENLNVSSPSEDGIGTSVVAEDSSESMNGRFQSFNEAGSYESDTVQFLNHVEKKVEMCEELVRECKIYLDIIKPAMDYVILKGTSHLPLARKKLVYRNLLIVRRDIISKIKWLNIIKPNIEKFQSDIGKAQFFKCSQHLDPVIDVLRKLTPLIITMTIFIEDLEKYKDLASTNIKDLEEEFKTEFKVPSPAV</sequence>